<proteinExistence type="predicted"/>
<organism evidence="1 2">
    <name type="scientific">Staphylococcus aureus</name>
    <dbReference type="NCBI Taxonomy" id="1280"/>
    <lineage>
        <taxon>Bacteria</taxon>
        <taxon>Bacillati</taxon>
        <taxon>Bacillota</taxon>
        <taxon>Bacilli</taxon>
        <taxon>Bacillales</taxon>
        <taxon>Staphylococcaceae</taxon>
        <taxon>Staphylococcus</taxon>
    </lineage>
</organism>
<sequence length="68" mass="8351">MIINYPRHYRKKSSIINIFNEIIKPRFLICQDYDMLLKNEIRGDLYIYVRKILDSIIDSNSYYKFNIN</sequence>
<name>A0A0U1MPC0_STAAU</name>
<evidence type="ECO:0000313" key="1">
    <source>
        <dbReference type="EMBL" id="CRI13865.1"/>
    </source>
</evidence>
<accession>A0A0U1MPC0</accession>
<dbReference type="EMBL" id="CVOQ01000022">
    <property type="protein sequence ID" value="CRI13865.1"/>
    <property type="molecule type" value="Genomic_DNA"/>
</dbReference>
<dbReference type="Proteomes" id="UP000039437">
    <property type="component" value="Unassembled WGS sequence"/>
</dbReference>
<evidence type="ECO:0000313" key="2">
    <source>
        <dbReference type="Proteomes" id="UP000039437"/>
    </source>
</evidence>
<gene>
    <name evidence="1" type="ORF">BN1321_290024</name>
</gene>
<reference evidence="1 2" key="1">
    <citation type="submission" date="2015-04" db="EMBL/GenBank/DDBJ databases">
        <authorList>
            <person name="Syromyatnikov M.Y."/>
            <person name="Popov V.N."/>
        </authorList>
    </citation>
    <scope>NUCLEOTIDE SEQUENCE [LARGE SCALE GENOMIC DNA]</scope>
    <source>
        <strain evidence="1 2">AH1</strain>
    </source>
</reference>
<dbReference type="AlphaFoldDB" id="A0A0U1MPC0"/>
<protein>
    <submittedName>
        <fullName evidence="1">Uncharacterized protein</fullName>
    </submittedName>
</protein>